<sequence length="399" mass="44808">MPADAGKAIHYGIMPIQARGDSSQLIQACQRELGPSAQRMGVNLTNNPSIVPHCMMADIDNKLAVLQKQNCRFVVLILFDKFCYFQVKRYSDILSGLPTQCVLDKTLRRGQCGPNLMLKINGKLGGVNWSIPSMVSDKELIQVFGIDVTHPAPGGRREMQMSIAAVTASISADLMRYAVVVRQQNTRQTGNNSTREIVDAMDSIVYDLVQACAKNNGGKLPDRLIFYRDGVSEGQFQHVLVEELTAIQKVCRNLRPDYEPAITYITVGKRHHIRFLPLQGERNVKPGTVVDTQITAKNEFDFYLCSHEGIQGTSKPAHYSILYDDSNWGSAQLQLFTYCLCHAYLRCPRSVSIPAPTYYAHLAAFRARDWLNGVRSVDMLIEKNQFKIHNLQKSAMFFL</sequence>
<dbReference type="AlphaFoldDB" id="A0ABD2PY95"/>
<feature type="domain" description="Piwi" evidence="1">
    <location>
        <begin position="73"/>
        <end position="372"/>
    </location>
</feature>
<dbReference type="PANTHER" id="PTHR22891">
    <property type="entry name" value="EUKARYOTIC TRANSLATION INITIATION FACTOR 2C"/>
    <property type="match status" value="1"/>
</dbReference>
<dbReference type="InterPro" id="IPR036397">
    <property type="entry name" value="RNaseH_sf"/>
</dbReference>
<dbReference type="Gene3D" id="3.30.420.10">
    <property type="entry name" value="Ribonuclease H-like superfamily/Ribonuclease H"/>
    <property type="match status" value="1"/>
</dbReference>
<dbReference type="EMBL" id="JBJKFK010002640">
    <property type="protein sequence ID" value="KAL3310806.1"/>
    <property type="molecule type" value="Genomic_DNA"/>
</dbReference>
<dbReference type="Proteomes" id="UP001626550">
    <property type="component" value="Unassembled WGS sequence"/>
</dbReference>
<name>A0ABD2PY95_9PLAT</name>
<reference evidence="2 3" key="1">
    <citation type="submission" date="2024-11" db="EMBL/GenBank/DDBJ databases">
        <title>Adaptive evolution of stress response genes in parasites aligns with host niche diversity.</title>
        <authorList>
            <person name="Hahn C."/>
            <person name="Resl P."/>
        </authorList>
    </citation>
    <scope>NUCLEOTIDE SEQUENCE [LARGE SCALE GENOMIC DNA]</scope>
    <source>
        <strain evidence="2">EGGRZ-B1_66</strain>
        <tissue evidence="2">Body</tissue>
    </source>
</reference>
<evidence type="ECO:0000313" key="2">
    <source>
        <dbReference type="EMBL" id="KAL3310806.1"/>
    </source>
</evidence>
<accession>A0ABD2PY95</accession>
<dbReference type="SMART" id="SM00950">
    <property type="entry name" value="Piwi"/>
    <property type="match status" value="1"/>
</dbReference>
<gene>
    <name evidence="2" type="primary">AGO2_1</name>
    <name evidence="2" type="ORF">Ciccas_010620</name>
</gene>
<comment type="caution">
    <text evidence="2">The sequence shown here is derived from an EMBL/GenBank/DDBJ whole genome shotgun (WGS) entry which is preliminary data.</text>
</comment>
<keyword evidence="3" id="KW-1185">Reference proteome</keyword>
<dbReference type="Pfam" id="PF02171">
    <property type="entry name" value="Piwi"/>
    <property type="match status" value="1"/>
</dbReference>
<dbReference type="InterPro" id="IPR003165">
    <property type="entry name" value="Piwi"/>
</dbReference>
<dbReference type="SUPFAM" id="SSF53098">
    <property type="entry name" value="Ribonuclease H-like"/>
    <property type="match status" value="1"/>
</dbReference>
<dbReference type="Gene3D" id="3.40.50.2300">
    <property type="match status" value="1"/>
</dbReference>
<dbReference type="PROSITE" id="PS50822">
    <property type="entry name" value="PIWI"/>
    <property type="match status" value="1"/>
</dbReference>
<proteinExistence type="predicted"/>
<evidence type="ECO:0000259" key="1">
    <source>
        <dbReference type="PROSITE" id="PS50822"/>
    </source>
</evidence>
<evidence type="ECO:0000313" key="3">
    <source>
        <dbReference type="Proteomes" id="UP001626550"/>
    </source>
</evidence>
<protein>
    <submittedName>
        <fullName evidence="2">Protein argonaute-2</fullName>
    </submittedName>
</protein>
<organism evidence="2 3">
    <name type="scientific">Cichlidogyrus casuarinus</name>
    <dbReference type="NCBI Taxonomy" id="1844966"/>
    <lineage>
        <taxon>Eukaryota</taxon>
        <taxon>Metazoa</taxon>
        <taxon>Spiralia</taxon>
        <taxon>Lophotrochozoa</taxon>
        <taxon>Platyhelminthes</taxon>
        <taxon>Monogenea</taxon>
        <taxon>Monopisthocotylea</taxon>
        <taxon>Dactylogyridea</taxon>
        <taxon>Ancyrocephalidae</taxon>
        <taxon>Cichlidogyrus</taxon>
    </lineage>
</organism>
<dbReference type="InterPro" id="IPR012337">
    <property type="entry name" value="RNaseH-like_sf"/>
</dbReference>